<feature type="domain" description="BHLH" evidence="5">
    <location>
        <begin position="1"/>
        <end position="50"/>
    </location>
</feature>
<evidence type="ECO:0000256" key="4">
    <source>
        <dbReference type="ARBA" id="ARBA00023242"/>
    </source>
</evidence>
<dbReference type="PANTHER" id="PTHR10985">
    <property type="entry name" value="BASIC HELIX-LOOP-HELIX TRANSCRIPTION FACTOR, HES-RELATED"/>
    <property type="match status" value="1"/>
</dbReference>
<dbReference type="OrthoDB" id="6085656at2759"/>
<dbReference type="InterPro" id="IPR011598">
    <property type="entry name" value="bHLH_dom"/>
</dbReference>
<reference evidence="6" key="1">
    <citation type="submission" date="2023-01" db="EMBL/GenBank/DDBJ databases">
        <title>Genome assembly of the deep-sea coral Lophelia pertusa.</title>
        <authorList>
            <person name="Herrera S."/>
            <person name="Cordes E."/>
        </authorList>
    </citation>
    <scope>NUCLEOTIDE SEQUENCE</scope>
    <source>
        <strain evidence="6">USNM1676648</strain>
        <tissue evidence="6">Polyp</tissue>
    </source>
</reference>
<dbReference type="AlphaFoldDB" id="A0A9X0A5B5"/>
<gene>
    <name evidence="6" type="primary">HES6</name>
    <name evidence="6" type="ORF">OS493_006290</name>
</gene>
<dbReference type="PROSITE" id="PS50888">
    <property type="entry name" value="BHLH"/>
    <property type="match status" value="1"/>
</dbReference>
<keyword evidence="2" id="KW-0805">Transcription regulation</keyword>
<evidence type="ECO:0000313" key="7">
    <source>
        <dbReference type="Proteomes" id="UP001163046"/>
    </source>
</evidence>
<organism evidence="6 7">
    <name type="scientific">Desmophyllum pertusum</name>
    <dbReference type="NCBI Taxonomy" id="174260"/>
    <lineage>
        <taxon>Eukaryota</taxon>
        <taxon>Metazoa</taxon>
        <taxon>Cnidaria</taxon>
        <taxon>Anthozoa</taxon>
        <taxon>Hexacorallia</taxon>
        <taxon>Scleractinia</taxon>
        <taxon>Caryophylliina</taxon>
        <taxon>Caryophylliidae</taxon>
        <taxon>Desmophyllum</taxon>
    </lineage>
</organism>
<protein>
    <submittedName>
        <fullName evidence="6">Hes6p</fullName>
    </submittedName>
</protein>
<dbReference type="Pfam" id="PF00010">
    <property type="entry name" value="HLH"/>
    <property type="match status" value="1"/>
</dbReference>
<proteinExistence type="predicted"/>
<dbReference type="InterPro" id="IPR036638">
    <property type="entry name" value="HLH_DNA-bd_sf"/>
</dbReference>
<sequence>MERKRRQRINECLSKIKQLIPEARELEIKKGCRLEKAEILEITVQFLQKVRNGEKKAGTTTGVGKLETSVALEERPAFFSTSTAPTRPIFQGHLTHHKTLIRRHFTQPLHVVST</sequence>
<evidence type="ECO:0000256" key="3">
    <source>
        <dbReference type="ARBA" id="ARBA00023163"/>
    </source>
</evidence>
<accession>A0A9X0A5B5</accession>
<name>A0A9X0A5B5_9CNID</name>
<dbReference type="SMART" id="SM00353">
    <property type="entry name" value="HLH"/>
    <property type="match status" value="1"/>
</dbReference>
<evidence type="ECO:0000259" key="5">
    <source>
        <dbReference type="PROSITE" id="PS50888"/>
    </source>
</evidence>
<dbReference type="GO" id="GO:0046983">
    <property type="term" value="F:protein dimerization activity"/>
    <property type="evidence" value="ECO:0007669"/>
    <property type="project" value="InterPro"/>
</dbReference>
<evidence type="ECO:0000256" key="1">
    <source>
        <dbReference type="ARBA" id="ARBA00004123"/>
    </source>
</evidence>
<dbReference type="Proteomes" id="UP001163046">
    <property type="component" value="Unassembled WGS sequence"/>
</dbReference>
<dbReference type="SUPFAM" id="SSF47459">
    <property type="entry name" value="HLH, helix-loop-helix DNA-binding domain"/>
    <property type="match status" value="1"/>
</dbReference>
<dbReference type="GO" id="GO:0005634">
    <property type="term" value="C:nucleus"/>
    <property type="evidence" value="ECO:0007669"/>
    <property type="project" value="UniProtKB-SubCell"/>
</dbReference>
<comment type="caution">
    <text evidence="6">The sequence shown here is derived from an EMBL/GenBank/DDBJ whole genome shotgun (WGS) entry which is preliminary data.</text>
</comment>
<keyword evidence="7" id="KW-1185">Reference proteome</keyword>
<keyword evidence="3" id="KW-0804">Transcription</keyword>
<dbReference type="CDD" id="cd11410">
    <property type="entry name" value="bHLH_O_HES"/>
    <property type="match status" value="1"/>
</dbReference>
<evidence type="ECO:0000313" key="6">
    <source>
        <dbReference type="EMBL" id="KAJ7393320.1"/>
    </source>
</evidence>
<dbReference type="EMBL" id="MU825398">
    <property type="protein sequence ID" value="KAJ7393320.1"/>
    <property type="molecule type" value="Genomic_DNA"/>
</dbReference>
<keyword evidence="4" id="KW-0539">Nucleus</keyword>
<dbReference type="InterPro" id="IPR050370">
    <property type="entry name" value="HES_HEY"/>
</dbReference>
<evidence type="ECO:0000256" key="2">
    <source>
        <dbReference type="ARBA" id="ARBA00023015"/>
    </source>
</evidence>
<dbReference type="Gene3D" id="4.10.280.10">
    <property type="entry name" value="Helix-loop-helix DNA-binding domain"/>
    <property type="match status" value="1"/>
</dbReference>
<comment type="subcellular location">
    <subcellularLocation>
        <location evidence="1">Nucleus</location>
    </subcellularLocation>
</comment>